<dbReference type="InterPro" id="IPR036397">
    <property type="entry name" value="RNaseH_sf"/>
</dbReference>
<evidence type="ECO:0000313" key="12">
    <source>
        <dbReference type="Proteomes" id="UP000433483"/>
    </source>
</evidence>
<dbReference type="EMBL" id="QXGA01000178">
    <property type="protein sequence ID" value="KAE9150693.1"/>
    <property type="molecule type" value="Genomic_DNA"/>
</dbReference>
<dbReference type="Proteomes" id="UP000476176">
    <property type="component" value="Unassembled WGS sequence"/>
</dbReference>
<evidence type="ECO:0000313" key="8">
    <source>
        <dbReference type="EMBL" id="KAE9225029.1"/>
    </source>
</evidence>
<dbReference type="Proteomes" id="UP000488956">
    <property type="component" value="Unassembled WGS sequence"/>
</dbReference>
<organism evidence="8 12">
    <name type="scientific">Phytophthora fragariae</name>
    <dbReference type="NCBI Taxonomy" id="53985"/>
    <lineage>
        <taxon>Eukaryota</taxon>
        <taxon>Sar</taxon>
        <taxon>Stramenopiles</taxon>
        <taxon>Oomycota</taxon>
        <taxon>Peronosporomycetes</taxon>
        <taxon>Peronosporales</taxon>
        <taxon>Peronosporaceae</taxon>
        <taxon>Phytophthora</taxon>
    </lineage>
</organism>
<dbReference type="Proteomes" id="UP000429523">
    <property type="component" value="Unassembled WGS sequence"/>
</dbReference>
<dbReference type="EMBL" id="QXFW01001796">
    <property type="protein sequence ID" value="KAE8985686.1"/>
    <property type="molecule type" value="Genomic_DNA"/>
</dbReference>
<dbReference type="Pfam" id="PF13358">
    <property type="entry name" value="DDE_3"/>
    <property type="match status" value="1"/>
</dbReference>
<dbReference type="AlphaFoldDB" id="A0A6A3YXK9"/>
<dbReference type="EMBL" id="QXFX01001806">
    <property type="protein sequence ID" value="KAE9084487.1"/>
    <property type="molecule type" value="Genomic_DNA"/>
</dbReference>
<evidence type="ECO:0000313" key="19">
    <source>
        <dbReference type="Proteomes" id="UP000488956"/>
    </source>
</evidence>
<dbReference type="EMBL" id="QXGF01000476">
    <property type="protein sequence ID" value="KAE8939630.1"/>
    <property type="molecule type" value="Genomic_DNA"/>
</dbReference>
<evidence type="ECO:0000259" key="1">
    <source>
        <dbReference type="Pfam" id="PF13358"/>
    </source>
</evidence>
<evidence type="ECO:0000313" key="5">
    <source>
        <dbReference type="EMBL" id="KAE9117095.1"/>
    </source>
</evidence>
<dbReference type="Proteomes" id="UP000437068">
    <property type="component" value="Unassembled WGS sequence"/>
</dbReference>
<dbReference type="InterPro" id="IPR038717">
    <property type="entry name" value="Tc1-like_DDE_dom"/>
</dbReference>
<dbReference type="Gene3D" id="3.30.420.10">
    <property type="entry name" value="Ribonuclease H-like superfamily/Ribonuclease H"/>
    <property type="match status" value="1"/>
</dbReference>
<dbReference type="PANTHER" id="PTHR46564">
    <property type="entry name" value="TRANSPOSASE"/>
    <property type="match status" value="1"/>
</dbReference>
<evidence type="ECO:0000313" key="13">
    <source>
        <dbReference type="Proteomes" id="UP000437068"/>
    </source>
</evidence>
<keyword evidence="12" id="KW-1185">Reference proteome</keyword>
<dbReference type="EMBL" id="QXGE01000106">
    <property type="protein sequence ID" value="KAE9324506.1"/>
    <property type="molecule type" value="Genomic_DNA"/>
</dbReference>
<protein>
    <recommendedName>
        <fullName evidence="1">Tc1-like transposase DDE domain-containing protein</fullName>
    </recommendedName>
</protein>
<evidence type="ECO:0000313" key="17">
    <source>
        <dbReference type="Proteomes" id="UP000460718"/>
    </source>
</evidence>
<evidence type="ECO:0000313" key="16">
    <source>
        <dbReference type="Proteomes" id="UP000441208"/>
    </source>
</evidence>
<evidence type="ECO:0000313" key="2">
    <source>
        <dbReference type="EMBL" id="KAE8939630.1"/>
    </source>
</evidence>
<dbReference type="OrthoDB" id="5977738at2759"/>
<evidence type="ECO:0000313" key="14">
    <source>
        <dbReference type="Proteomes" id="UP000440367"/>
    </source>
</evidence>
<dbReference type="Proteomes" id="UP000440732">
    <property type="component" value="Unassembled WGS sequence"/>
</dbReference>
<dbReference type="SUPFAM" id="SSF46689">
    <property type="entry name" value="Homeodomain-like"/>
    <property type="match status" value="1"/>
</dbReference>
<gene>
    <name evidence="10" type="ORF">PF001_g3375</name>
    <name evidence="9" type="ORF">PF002_g10455</name>
    <name evidence="7" type="ORF">PF004_g20106</name>
    <name evidence="8" type="ORF">PF005_g5703</name>
    <name evidence="6" type="ORF">PF006_g4943</name>
    <name evidence="5" type="ORF">PF007_g9424</name>
    <name evidence="2" type="ORF">PF009_g10533</name>
    <name evidence="4" type="ORF">PF010_g20805</name>
    <name evidence="3" type="ORF">PF011_g20289</name>
</gene>
<dbReference type="EMBL" id="QXGD01000457">
    <property type="protein sequence ID" value="KAE9239082.1"/>
    <property type="molecule type" value="Genomic_DNA"/>
</dbReference>
<dbReference type="PANTHER" id="PTHR46564:SF1">
    <property type="entry name" value="TRANSPOSASE"/>
    <property type="match status" value="1"/>
</dbReference>
<dbReference type="Proteomes" id="UP000460718">
    <property type="component" value="Unassembled WGS sequence"/>
</dbReference>
<reference evidence="11 12" key="1">
    <citation type="submission" date="2018-08" db="EMBL/GenBank/DDBJ databases">
        <title>Genomic investigation of the strawberry pathogen Phytophthora fragariae indicates pathogenicity is determined by transcriptional variation in three key races.</title>
        <authorList>
            <person name="Adams T.M."/>
            <person name="Armitage A.D."/>
            <person name="Sobczyk M.K."/>
            <person name="Bates H.J."/>
            <person name="Dunwell J.M."/>
            <person name="Nellist C.F."/>
            <person name="Harrison R.J."/>
        </authorList>
    </citation>
    <scope>NUCLEOTIDE SEQUENCE [LARGE SCALE GENOMIC DNA]</scope>
    <source>
        <strain evidence="10 13">A4</strain>
        <strain evidence="9 14">BC-1</strain>
        <strain evidence="7 18">BC-23</strain>
        <strain evidence="8 12">NOV-27</strain>
        <strain evidence="6 15">NOV-5</strain>
        <strain evidence="5 16">NOV-71</strain>
        <strain evidence="2 11">NOV-9</strain>
        <strain evidence="4 19">ONT-3</strain>
        <strain evidence="3 17">SCRP245</strain>
    </source>
</reference>
<dbReference type="GO" id="GO:0003676">
    <property type="term" value="F:nucleic acid binding"/>
    <property type="evidence" value="ECO:0007669"/>
    <property type="project" value="InterPro"/>
</dbReference>
<dbReference type="Proteomes" id="UP000440367">
    <property type="component" value="Unassembled WGS sequence"/>
</dbReference>
<dbReference type="EMBL" id="QXGC01001761">
    <property type="protein sequence ID" value="KAE9196546.1"/>
    <property type="molecule type" value="Genomic_DNA"/>
</dbReference>
<evidence type="ECO:0000313" key="10">
    <source>
        <dbReference type="EMBL" id="KAE9324506.1"/>
    </source>
</evidence>
<dbReference type="NCBIfam" id="NF033545">
    <property type="entry name" value="transpos_IS630"/>
    <property type="match status" value="1"/>
</dbReference>
<sequence length="373" mass="42286">MPSSTPPSKTSVSFERAQAKARVVRAFQEGKDWKEVATANDVNYHTAHRAVLAAGAEPKQRSGLRPSSVKMTVEVMSKLEELIDEDCRITLEQLRDRLHSDLGVDVSVASVHRALQGMLYSTKRLRIEKQTMNSSANKEKRKTFVAELNKHIKKGNMVVFQDETNFNLYLSRNEGWSRIGERVVVQLPPSKGSNLHVQDGVSSGSGLVLLQTHEGSVKKQENARFMADLFVAALRLEEYEELQPAKVVIVTDNAPSHSEVERLAREYLAADGIVNLNKFVVLRLGPYSPMLNPIEGCWNSLKAKMRRFMAEKRQEFLVRAEYATFTEHRMQLMKEAVEFGKKVITARLVWRYERHCLRHCFAAEKGDDMQLGA</sequence>
<feature type="domain" description="Tc1-like transposase DDE" evidence="1">
    <location>
        <begin position="158"/>
        <end position="309"/>
    </location>
</feature>
<accession>A0A6A3YXK9</accession>
<dbReference type="EMBL" id="QXFZ01000422">
    <property type="protein sequence ID" value="KAE9117095.1"/>
    <property type="molecule type" value="Genomic_DNA"/>
</dbReference>
<dbReference type="InterPro" id="IPR047655">
    <property type="entry name" value="Transpos_IS630-like"/>
</dbReference>
<dbReference type="Proteomes" id="UP000441208">
    <property type="component" value="Unassembled WGS sequence"/>
</dbReference>
<evidence type="ECO:0000313" key="18">
    <source>
        <dbReference type="Proteomes" id="UP000476176"/>
    </source>
</evidence>
<evidence type="ECO:0000313" key="15">
    <source>
        <dbReference type="Proteomes" id="UP000440732"/>
    </source>
</evidence>
<proteinExistence type="predicted"/>
<evidence type="ECO:0000313" key="3">
    <source>
        <dbReference type="EMBL" id="KAE8985686.1"/>
    </source>
</evidence>
<dbReference type="Proteomes" id="UP000433483">
    <property type="component" value="Unassembled WGS sequence"/>
</dbReference>
<evidence type="ECO:0000313" key="9">
    <source>
        <dbReference type="EMBL" id="KAE9239082.1"/>
    </source>
</evidence>
<evidence type="ECO:0000313" key="7">
    <source>
        <dbReference type="EMBL" id="KAE9196546.1"/>
    </source>
</evidence>
<evidence type="ECO:0000313" key="11">
    <source>
        <dbReference type="Proteomes" id="UP000429523"/>
    </source>
</evidence>
<name>A0A6A3YXK9_9STRA</name>
<comment type="caution">
    <text evidence="8">The sequence shown here is derived from an EMBL/GenBank/DDBJ whole genome shotgun (WGS) entry which is preliminary data.</text>
</comment>
<evidence type="ECO:0000313" key="6">
    <source>
        <dbReference type="EMBL" id="KAE9150693.1"/>
    </source>
</evidence>
<evidence type="ECO:0000313" key="4">
    <source>
        <dbReference type="EMBL" id="KAE9084487.1"/>
    </source>
</evidence>
<dbReference type="EMBL" id="QXGB01000200">
    <property type="protein sequence ID" value="KAE9225029.1"/>
    <property type="molecule type" value="Genomic_DNA"/>
</dbReference>
<dbReference type="InterPro" id="IPR009057">
    <property type="entry name" value="Homeodomain-like_sf"/>
</dbReference>